<evidence type="ECO:0000256" key="2">
    <source>
        <dbReference type="SAM" id="Phobius"/>
    </source>
</evidence>
<comment type="caution">
    <text evidence="3">The sequence shown here is derived from an EMBL/GenBank/DDBJ whole genome shotgun (WGS) entry which is preliminary data.</text>
</comment>
<proteinExistence type="predicted"/>
<name>A0A9N9GRP3_FUNMO</name>
<protein>
    <submittedName>
        <fullName evidence="3">6634_t:CDS:1</fullName>
    </submittedName>
</protein>
<gene>
    <name evidence="3" type="ORF">FMOSSE_LOCUS9969</name>
</gene>
<accession>A0A9N9GRP3</accession>
<sequence>MTFSNVNSKIRKFLVGALLLNPIQIVYSAPARSRSNWVFWYYVNDGQNKGCANYCILTFSIVGIIILILILCGCWSCYRIKKRSEEEGGWYNNTFHSSESKQRPGRSHTTDSMSEVR</sequence>
<evidence type="ECO:0000256" key="1">
    <source>
        <dbReference type="SAM" id="MobiDB-lite"/>
    </source>
</evidence>
<feature type="region of interest" description="Disordered" evidence="1">
    <location>
        <begin position="89"/>
        <end position="117"/>
    </location>
</feature>
<dbReference type="EMBL" id="CAJVPP010003100">
    <property type="protein sequence ID" value="CAG8620713.1"/>
    <property type="molecule type" value="Genomic_DNA"/>
</dbReference>
<reference evidence="3" key="1">
    <citation type="submission" date="2021-06" db="EMBL/GenBank/DDBJ databases">
        <authorList>
            <person name="Kallberg Y."/>
            <person name="Tangrot J."/>
            <person name="Rosling A."/>
        </authorList>
    </citation>
    <scope>NUCLEOTIDE SEQUENCE</scope>
    <source>
        <strain evidence="3">87-6 pot B 2015</strain>
    </source>
</reference>
<keyword evidence="2" id="KW-0812">Transmembrane</keyword>
<feature type="transmembrane region" description="Helical" evidence="2">
    <location>
        <begin position="52"/>
        <end position="78"/>
    </location>
</feature>
<keyword evidence="4" id="KW-1185">Reference proteome</keyword>
<dbReference type="Proteomes" id="UP000789375">
    <property type="component" value="Unassembled WGS sequence"/>
</dbReference>
<evidence type="ECO:0000313" key="3">
    <source>
        <dbReference type="EMBL" id="CAG8620713.1"/>
    </source>
</evidence>
<dbReference type="AlphaFoldDB" id="A0A9N9GRP3"/>
<organism evidence="3 4">
    <name type="scientific">Funneliformis mosseae</name>
    <name type="common">Endomycorrhizal fungus</name>
    <name type="synonym">Glomus mosseae</name>
    <dbReference type="NCBI Taxonomy" id="27381"/>
    <lineage>
        <taxon>Eukaryota</taxon>
        <taxon>Fungi</taxon>
        <taxon>Fungi incertae sedis</taxon>
        <taxon>Mucoromycota</taxon>
        <taxon>Glomeromycotina</taxon>
        <taxon>Glomeromycetes</taxon>
        <taxon>Glomerales</taxon>
        <taxon>Glomeraceae</taxon>
        <taxon>Funneliformis</taxon>
    </lineage>
</organism>
<keyword evidence="2" id="KW-1133">Transmembrane helix</keyword>
<keyword evidence="2" id="KW-0472">Membrane</keyword>
<evidence type="ECO:0000313" key="4">
    <source>
        <dbReference type="Proteomes" id="UP000789375"/>
    </source>
</evidence>